<sequence length="77" mass="9388">MGWWKWWGGWPGRGPWSHLPPYLRPGFWGMWGAGAWGLYPTQWGKEAELRYLEELRRYITEVLLKEIDRRIEELKKQ</sequence>
<evidence type="ECO:0000313" key="2">
    <source>
        <dbReference type="Proteomes" id="UP000002595"/>
    </source>
</evidence>
<name>A1RW21_PYRIL</name>
<proteinExistence type="predicted"/>
<protein>
    <recommendedName>
        <fullName evidence="3">DUF5320 domain-containing protein</fullName>
    </recommendedName>
</protein>
<dbReference type="GeneID" id="4616771"/>
<dbReference type="RefSeq" id="WP_011763728.1">
    <property type="nucleotide sequence ID" value="NC_008701.1"/>
</dbReference>
<dbReference type="KEGG" id="pis:Pisl_2006"/>
<dbReference type="Proteomes" id="UP000002595">
    <property type="component" value="Chromosome"/>
</dbReference>
<gene>
    <name evidence="1" type="ordered locus">Pisl_2006</name>
</gene>
<dbReference type="eggNOG" id="arCOG09853">
    <property type="taxonomic scope" value="Archaea"/>
</dbReference>
<organism evidence="1 2">
    <name type="scientific">Pyrobaculum islandicum (strain DSM 4184 / JCM 9189 / GEO3)</name>
    <dbReference type="NCBI Taxonomy" id="384616"/>
    <lineage>
        <taxon>Archaea</taxon>
        <taxon>Thermoproteota</taxon>
        <taxon>Thermoprotei</taxon>
        <taxon>Thermoproteales</taxon>
        <taxon>Thermoproteaceae</taxon>
        <taxon>Pyrobaculum</taxon>
    </lineage>
</organism>
<keyword evidence="2" id="KW-1185">Reference proteome</keyword>
<dbReference type="HOGENOM" id="CLU_193441_0_0_2"/>
<evidence type="ECO:0000313" key="1">
    <source>
        <dbReference type="EMBL" id="ABL89153.1"/>
    </source>
</evidence>
<evidence type="ECO:0008006" key="3">
    <source>
        <dbReference type="Google" id="ProtNLM"/>
    </source>
</evidence>
<dbReference type="AlphaFoldDB" id="A1RW21"/>
<accession>A1RW21</accession>
<reference evidence="1" key="1">
    <citation type="submission" date="2006-12" db="EMBL/GenBank/DDBJ databases">
        <title>Complete sequence of Pyrobaculum islandicum DSM 4184.</title>
        <authorList>
            <person name="Copeland A."/>
            <person name="Lucas S."/>
            <person name="Lapidus A."/>
            <person name="Barry K."/>
            <person name="Detter J.C."/>
            <person name="Glavina del Rio T."/>
            <person name="Dalin E."/>
            <person name="Tice H."/>
            <person name="Pitluck S."/>
            <person name="Meincke L."/>
            <person name="Brettin T."/>
            <person name="Bruce D."/>
            <person name="Han C."/>
            <person name="Tapia R."/>
            <person name="Gilna P."/>
            <person name="Schmutz J."/>
            <person name="Larimer F."/>
            <person name="Land M."/>
            <person name="Hauser L."/>
            <person name="Kyrpides N."/>
            <person name="Mikhailova N."/>
            <person name="Cozen A.E."/>
            <person name="Fitz-Gibbon S.T."/>
            <person name="House C.H."/>
            <person name="Saltikov C."/>
            <person name="Lowe T."/>
            <person name="Richardson P."/>
        </authorList>
    </citation>
    <scope>NUCLEOTIDE SEQUENCE [LARGE SCALE GENOMIC DNA]</scope>
    <source>
        <strain evidence="1">DSM 4184</strain>
    </source>
</reference>
<dbReference type="EMBL" id="CP000504">
    <property type="protein sequence ID" value="ABL89153.1"/>
    <property type="molecule type" value="Genomic_DNA"/>
</dbReference>
<dbReference type="STRING" id="384616.Pisl_2006"/>